<dbReference type="SUPFAM" id="SSF47454">
    <property type="entry name" value="A DNA-binding domain in eukaryotic transcription factors"/>
    <property type="match status" value="1"/>
</dbReference>
<dbReference type="GO" id="GO:0003677">
    <property type="term" value="F:DNA binding"/>
    <property type="evidence" value="ECO:0007669"/>
    <property type="project" value="InterPro"/>
</dbReference>
<dbReference type="GO" id="GO:0006355">
    <property type="term" value="P:regulation of DNA-templated transcription"/>
    <property type="evidence" value="ECO:0007669"/>
    <property type="project" value="InterPro"/>
</dbReference>
<evidence type="ECO:0000313" key="2">
    <source>
        <dbReference type="EMBL" id="GMR31460.1"/>
    </source>
</evidence>
<dbReference type="Proteomes" id="UP001328107">
    <property type="component" value="Unassembled WGS sequence"/>
</dbReference>
<reference evidence="3" key="1">
    <citation type="submission" date="2022-10" db="EMBL/GenBank/DDBJ databases">
        <title>Genome assembly of Pristionchus species.</title>
        <authorList>
            <person name="Yoshida K."/>
            <person name="Sommer R.J."/>
        </authorList>
    </citation>
    <scope>NUCLEOTIDE SEQUENCE [LARGE SCALE GENOMIC DNA]</scope>
    <source>
        <strain evidence="3">RS5460</strain>
    </source>
</reference>
<dbReference type="EMBL" id="BTRK01000001">
    <property type="protein sequence ID" value="GMR31460.1"/>
    <property type="molecule type" value="Genomic_DNA"/>
</dbReference>
<keyword evidence="1" id="KW-0472">Membrane</keyword>
<accession>A0AAN5C5L5</accession>
<protein>
    <submittedName>
        <fullName evidence="2">Uncharacterized protein</fullName>
    </submittedName>
</protein>
<organism evidence="2 3">
    <name type="scientific">Pristionchus mayeri</name>
    <dbReference type="NCBI Taxonomy" id="1317129"/>
    <lineage>
        <taxon>Eukaryota</taxon>
        <taxon>Metazoa</taxon>
        <taxon>Ecdysozoa</taxon>
        <taxon>Nematoda</taxon>
        <taxon>Chromadorea</taxon>
        <taxon>Rhabditida</taxon>
        <taxon>Rhabditina</taxon>
        <taxon>Diplogasteromorpha</taxon>
        <taxon>Diplogasteroidea</taxon>
        <taxon>Neodiplogasteridae</taxon>
        <taxon>Pristionchus</taxon>
    </lineage>
</organism>
<keyword evidence="1" id="KW-0812">Transmembrane</keyword>
<comment type="caution">
    <text evidence="2">The sequence shown here is derived from an EMBL/GenBank/DDBJ whole genome shotgun (WGS) entry which is preliminary data.</text>
</comment>
<dbReference type="InterPro" id="IPR008917">
    <property type="entry name" value="TF_DNA-bd_sf"/>
</dbReference>
<keyword evidence="3" id="KW-1185">Reference proteome</keyword>
<dbReference type="AlphaFoldDB" id="A0AAN5C5L5"/>
<sequence>MSLKDFHILLKSDSLTESQRTLIRKIRKRGKDRVSARAAYQRRTTTHYERSLVESRRVEYAPLSILDNPSEMEEEQMEIKKEPNDELVEINQEDPIIDVPEPKASTLFEGAVKEKEMEDKQPARRLLFSQSLMLSLLLTILILVEQIRNKFFRNRQCVYQLFLYLRSAI</sequence>
<keyword evidence="1" id="KW-1133">Transmembrane helix</keyword>
<feature type="transmembrane region" description="Helical" evidence="1">
    <location>
        <begin position="126"/>
        <end position="144"/>
    </location>
</feature>
<proteinExistence type="predicted"/>
<name>A0AAN5C5L5_9BILA</name>
<dbReference type="Gene3D" id="1.10.880.10">
    <property type="entry name" value="Transcription factor, Skn-1-like, DNA-binding domain"/>
    <property type="match status" value="1"/>
</dbReference>
<evidence type="ECO:0000313" key="3">
    <source>
        <dbReference type="Proteomes" id="UP001328107"/>
    </source>
</evidence>
<gene>
    <name evidence="2" type="ORF">PMAYCL1PPCAC_01655</name>
</gene>
<evidence type="ECO:0000256" key="1">
    <source>
        <dbReference type="SAM" id="Phobius"/>
    </source>
</evidence>